<dbReference type="InterPro" id="IPR001789">
    <property type="entry name" value="Sig_transdc_resp-reg_receiver"/>
</dbReference>
<organism evidence="4 5">
    <name type="scientific">Algoriphagus faecimaris</name>
    <dbReference type="NCBI Taxonomy" id="686796"/>
    <lineage>
        <taxon>Bacteria</taxon>
        <taxon>Pseudomonadati</taxon>
        <taxon>Bacteroidota</taxon>
        <taxon>Cytophagia</taxon>
        <taxon>Cytophagales</taxon>
        <taxon>Cyclobacteriaceae</taxon>
        <taxon>Algoriphagus</taxon>
    </lineage>
</organism>
<feature type="modified residue" description="4-aspartylphosphate" evidence="1">
    <location>
        <position position="54"/>
    </location>
</feature>
<dbReference type="PANTHER" id="PTHR37299:SF1">
    <property type="entry name" value="STAGE 0 SPORULATION PROTEIN A HOMOLOG"/>
    <property type="match status" value="1"/>
</dbReference>
<dbReference type="Pfam" id="PF04397">
    <property type="entry name" value="LytTR"/>
    <property type="match status" value="1"/>
</dbReference>
<dbReference type="PROSITE" id="PS50930">
    <property type="entry name" value="HTH_LYTTR"/>
    <property type="match status" value="1"/>
</dbReference>
<dbReference type="Pfam" id="PF00072">
    <property type="entry name" value="Response_reg"/>
    <property type="match status" value="1"/>
</dbReference>
<dbReference type="InterPro" id="IPR011006">
    <property type="entry name" value="CheY-like_superfamily"/>
</dbReference>
<dbReference type="PANTHER" id="PTHR37299">
    <property type="entry name" value="TRANSCRIPTIONAL REGULATOR-RELATED"/>
    <property type="match status" value="1"/>
</dbReference>
<keyword evidence="1" id="KW-0597">Phosphoprotein</keyword>
<dbReference type="Gene3D" id="3.40.50.2300">
    <property type="match status" value="1"/>
</dbReference>
<keyword evidence="5" id="KW-1185">Reference proteome</keyword>
<dbReference type="EMBL" id="FNAC01000040">
    <property type="protein sequence ID" value="SDD59781.1"/>
    <property type="molecule type" value="Genomic_DNA"/>
</dbReference>
<reference evidence="5" key="1">
    <citation type="submission" date="2016-10" db="EMBL/GenBank/DDBJ databases">
        <authorList>
            <person name="Varghese N."/>
            <person name="Submissions S."/>
        </authorList>
    </citation>
    <scope>NUCLEOTIDE SEQUENCE [LARGE SCALE GENOMIC DNA]</scope>
    <source>
        <strain evidence="5">DSM 23095</strain>
    </source>
</reference>
<dbReference type="SUPFAM" id="SSF52172">
    <property type="entry name" value="CheY-like"/>
    <property type="match status" value="1"/>
</dbReference>
<protein>
    <submittedName>
        <fullName evidence="4">Two component transcriptional regulator, LytTR family</fullName>
    </submittedName>
</protein>
<dbReference type="GO" id="GO:0000156">
    <property type="term" value="F:phosphorelay response regulator activity"/>
    <property type="evidence" value="ECO:0007669"/>
    <property type="project" value="InterPro"/>
</dbReference>
<dbReference type="STRING" id="686796.SAMN04488104_104016"/>
<dbReference type="OrthoDB" id="1646880at2"/>
<dbReference type="InterPro" id="IPR046947">
    <property type="entry name" value="LytR-like"/>
</dbReference>
<accession>A0A1G6W1S6</accession>
<dbReference type="Proteomes" id="UP000199060">
    <property type="component" value="Unassembled WGS sequence"/>
</dbReference>
<evidence type="ECO:0000256" key="1">
    <source>
        <dbReference type="PROSITE-ProRule" id="PRU00169"/>
    </source>
</evidence>
<evidence type="ECO:0000259" key="3">
    <source>
        <dbReference type="PROSITE" id="PS50930"/>
    </source>
</evidence>
<dbReference type="GO" id="GO:0003677">
    <property type="term" value="F:DNA binding"/>
    <property type="evidence" value="ECO:0007669"/>
    <property type="project" value="InterPro"/>
</dbReference>
<evidence type="ECO:0000313" key="5">
    <source>
        <dbReference type="Proteomes" id="UP000199060"/>
    </source>
</evidence>
<dbReference type="InterPro" id="IPR007492">
    <property type="entry name" value="LytTR_DNA-bd_dom"/>
</dbReference>
<sequence>MKAILIDDQDHVRENLRMLIETFVPEVNVVAEAEGVRSGLECIREHQPDLVFLDIEMKDGTGFDLLSLMGDQSFKLIFVTGHDGFAIRAFKVSAIDYILKPVDAEDLVRAVEKAKVYPALQEIQVQHALNNSKSTSPETLQIVLSDSENIFLIDLKNILRCQAEGNYTKFFLEDGRVILVSKTLKEYNDLLEQNKFFRTHQSHLINLRFFDHYDRREGGMIYLKDGSQVPLATRRKDLLISVLKSI</sequence>
<dbReference type="AlphaFoldDB" id="A0A1G6W1S6"/>
<proteinExistence type="predicted"/>
<feature type="domain" description="HTH LytTR-type" evidence="3">
    <location>
        <begin position="142"/>
        <end position="246"/>
    </location>
</feature>
<dbReference type="SMART" id="SM00850">
    <property type="entry name" value="LytTR"/>
    <property type="match status" value="1"/>
</dbReference>
<evidence type="ECO:0000313" key="4">
    <source>
        <dbReference type="EMBL" id="SDD59781.1"/>
    </source>
</evidence>
<gene>
    <name evidence="4" type="ORF">SAMN04488104_104016</name>
</gene>
<dbReference type="Gene3D" id="2.40.50.1020">
    <property type="entry name" value="LytTr DNA-binding domain"/>
    <property type="match status" value="1"/>
</dbReference>
<dbReference type="RefSeq" id="WP_087940748.1">
    <property type="nucleotide sequence ID" value="NZ_FNAC01000040.1"/>
</dbReference>
<feature type="domain" description="Response regulatory" evidence="2">
    <location>
        <begin position="2"/>
        <end position="115"/>
    </location>
</feature>
<name>A0A1G6W1S6_9BACT</name>
<dbReference type="SMART" id="SM00448">
    <property type="entry name" value="REC"/>
    <property type="match status" value="1"/>
</dbReference>
<evidence type="ECO:0000259" key="2">
    <source>
        <dbReference type="PROSITE" id="PS50110"/>
    </source>
</evidence>
<dbReference type="PROSITE" id="PS50110">
    <property type="entry name" value="RESPONSE_REGULATORY"/>
    <property type="match status" value="1"/>
</dbReference>